<keyword evidence="1" id="KW-1133">Transmembrane helix</keyword>
<feature type="transmembrane region" description="Helical" evidence="1">
    <location>
        <begin position="12"/>
        <end position="37"/>
    </location>
</feature>
<keyword evidence="2" id="KW-0732">Signal</keyword>
<dbReference type="Proteomes" id="UP001154282">
    <property type="component" value="Unassembled WGS sequence"/>
</dbReference>
<evidence type="ECO:0000256" key="1">
    <source>
        <dbReference type="SAM" id="Phobius"/>
    </source>
</evidence>
<organism evidence="3 4">
    <name type="scientific">Linum tenue</name>
    <dbReference type="NCBI Taxonomy" id="586396"/>
    <lineage>
        <taxon>Eukaryota</taxon>
        <taxon>Viridiplantae</taxon>
        <taxon>Streptophyta</taxon>
        <taxon>Embryophyta</taxon>
        <taxon>Tracheophyta</taxon>
        <taxon>Spermatophyta</taxon>
        <taxon>Magnoliopsida</taxon>
        <taxon>eudicotyledons</taxon>
        <taxon>Gunneridae</taxon>
        <taxon>Pentapetalae</taxon>
        <taxon>rosids</taxon>
        <taxon>fabids</taxon>
        <taxon>Malpighiales</taxon>
        <taxon>Linaceae</taxon>
        <taxon>Linum</taxon>
    </lineage>
</organism>
<evidence type="ECO:0000313" key="3">
    <source>
        <dbReference type="EMBL" id="CAI0552864.1"/>
    </source>
</evidence>
<protein>
    <recommendedName>
        <fullName evidence="5">Secreted protein</fullName>
    </recommendedName>
</protein>
<evidence type="ECO:0000313" key="4">
    <source>
        <dbReference type="Proteomes" id="UP001154282"/>
    </source>
</evidence>
<accession>A0AAV0R8J9</accession>
<gene>
    <name evidence="3" type="ORF">LITE_LOCUS46623</name>
</gene>
<feature type="signal peptide" evidence="2">
    <location>
        <begin position="1"/>
        <end position="18"/>
    </location>
</feature>
<sequence length="78" mass="9192">MLLFHSILMYYLPWMCLPAVPVASWWCVACTAFQVSISMVGRGRERVTEDNMANNKRRRRILFLQVKFVTSPGEILRW</sequence>
<name>A0AAV0R8J9_9ROSI</name>
<keyword evidence="1" id="KW-0472">Membrane</keyword>
<keyword evidence="4" id="KW-1185">Reference proteome</keyword>
<dbReference type="AlphaFoldDB" id="A0AAV0R8J9"/>
<dbReference type="EMBL" id="CAMGYJ010000010">
    <property type="protein sequence ID" value="CAI0552864.1"/>
    <property type="molecule type" value="Genomic_DNA"/>
</dbReference>
<reference evidence="3" key="1">
    <citation type="submission" date="2022-08" db="EMBL/GenBank/DDBJ databases">
        <authorList>
            <person name="Gutierrez-Valencia J."/>
        </authorList>
    </citation>
    <scope>NUCLEOTIDE SEQUENCE</scope>
</reference>
<proteinExistence type="predicted"/>
<evidence type="ECO:0008006" key="5">
    <source>
        <dbReference type="Google" id="ProtNLM"/>
    </source>
</evidence>
<keyword evidence="1" id="KW-0812">Transmembrane</keyword>
<feature type="chain" id="PRO_5043325864" description="Secreted protein" evidence="2">
    <location>
        <begin position="19"/>
        <end position="78"/>
    </location>
</feature>
<evidence type="ECO:0000256" key="2">
    <source>
        <dbReference type="SAM" id="SignalP"/>
    </source>
</evidence>
<comment type="caution">
    <text evidence="3">The sequence shown here is derived from an EMBL/GenBank/DDBJ whole genome shotgun (WGS) entry which is preliminary data.</text>
</comment>